<sequence length="220" mass="25494">MEIFLQKEFEDAGFKTEVFNDQVLSIENFLSKDELDSVWEIINRTSEEEWSKAYRESLSRFCMEKFGRDDVENLVAEGKYEITLGWDDKNLNIQNEPVSRNSHKRISDLISLADSTLELAGFGTMQRMQSGVQLKSHTDQHTDPSIKYAAILYINDDYKEGTLFFHNKENSDMRPKPGTLLVFPGNEEFEHGVRHVAEGPIRYVTVGFIKVKGFYENNKY</sequence>
<reference evidence="2 3" key="1">
    <citation type="submission" date="2015-09" db="EMBL/GenBank/DDBJ databases">
        <title>Aphanizomenon flos-aquae WA102.</title>
        <authorList>
            <person name="Driscoll C."/>
        </authorList>
    </citation>
    <scope>NUCLEOTIDE SEQUENCE [LARGE SCALE GENOMIC DNA]</scope>
    <source>
        <strain evidence="2">WA102</strain>
    </source>
</reference>
<evidence type="ECO:0000259" key="1">
    <source>
        <dbReference type="Pfam" id="PF13640"/>
    </source>
</evidence>
<dbReference type="EMBL" id="LJOW01000002">
    <property type="protein sequence ID" value="OBQ45637.1"/>
    <property type="molecule type" value="Genomic_DNA"/>
</dbReference>
<feature type="domain" description="Prolyl 4-hydroxylase alpha subunit Fe(2+) 2OG dioxygenase" evidence="1">
    <location>
        <begin position="125"/>
        <end position="209"/>
    </location>
</feature>
<accession>A0A1B7X8G5</accession>
<comment type="caution">
    <text evidence="2">The sequence shown here is derived from an EMBL/GenBank/DDBJ whole genome shotgun (WGS) entry which is preliminary data.</text>
</comment>
<evidence type="ECO:0000313" key="2">
    <source>
        <dbReference type="EMBL" id="OBQ45637.1"/>
    </source>
</evidence>
<proteinExistence type="predicted"/>
<name>A0A1B7X8G5_APHFL</name>
<protein>
    <recommendedName>
        <fullName evidence="1">Prolyl 4-hydroxylase alpha subunit Fe(2+) 2OG dioxygenase domain-containing protein</fullName>
    </recommendedName>
</protein>
<dbReference type="Pfam" id="PF13640">
    <property type="entry name" value="2OG-FeII_Oxy_3"/>
    <property type="match status" value="1"/>
</dbReference>
<organism evidence="2 3">
    <name type="scientific">Aphanizomenon flos-aquae WA102</name>
    <dbReference type="NCBI Taxonomy" id="1710896"/>
    <lineage>
        <taxon>Bacteria</taxon>
        <taxon>Bacillati</taxon>
        <taxon>Cyanobacteriota</taxon>
        <taxon>Cyanophyceae</taxon>
        <taxon>Nostocales</taxon>
        <taxon>Aphanizomenonaceae</taxon>
        <taxon>Aphanizomenon</taxon>
    </lineage>
</organism>
<gene>
    <name evidence="2" type="ORF">AN484_01325</name>
</gene>
<evidence type="ECO:0000313" key="3">
    <source>
        <dbReference type="Proteomes" id="UP000092093"/>
    </source>
</evidence>
<dbReference type="AlphaFoldDB" id="A0A1B7X8G5"/>
<dbReference type="InterPro" id="IPR044862">
    <property type="entry name" value="Pro_4_hyd_alph_FE2OG_OXY"/>
</dbReference>
<dbReference type="Proteomes" id="UP000092093">
    <property type="component" value="Unassembled WGS sequence"/>
</dbReference>
<dbReference type="Gene3D" id="2.60.120.620">
    <property type="entry name" value="q2cbj1_9rhob like domain"/>
    <property type="match status" value="1"/>
</dbReference>